<accession>C5BF23</accession>
<protein>
    <submittedName>
        <fullName evidence="2">Large-conductance mechanosensitive channel, MscL</fullName>
    </submittedName>
</protein>
<dbReference type="KEGG" id="eic:NT01EI_3566"/>
<dbReference type="Pfam" id="PF01741">
    <property type="entry name" value="MscL"/>
    <property type="match status" value="1"/>
</dbReference>
<dbReference type="InterPro" id="IPR036019">
    <property type="entry name" value="MscL_channel"/>
</dbReference>
<reference evidence="2 3" key="2">
    <citation type="journal article" date="2012" name="J. Bacteriol.">
        <title>Genome Sequence of Edwardsiella ictaluri 93-146, a Strain Associated with a Natural Channel Catfish Outbreak of Enteric Septicemia of Catfish.</title>
        <authorList>
            <person name="Williams M.L."/>
            <person name="Gillaspy A.F."/>
            <person name="Dyer D.W."/>
            <person name="Thune R.L."/>
            <person name="Waldbieser G.C."/>
            <person name="Schuster S.C."/>
            <person name="Gipson J."/>
            <person name="Zaitshik J."/>
            <person name="Landry C."/>
            <person name="Banes M.M."/>
            <person name="Lawrence M.L."/>
        </authorList>
    </citation>
    <scope>NUCLEOTIDE SEQUENCE [LARGE SCALE GENOMIC DNA]</scope>
    <source>
        <strain evidence="2 3">93-146</strain>
    </source>
</reference>
<feature type="transmembrane region" description="Helical" evidence="1">
    <location>
        <begin position="18"/>
        <end position="36"/>
    </location>
</feature>
<evidence type="ECO:0000256" key="1">
    <source>
        <dbReference type="SAM" id="Phobius"/>
    </source>
</evidence>
<organism evidence="2 3">
    <name type="scientific">Edwardsiella ictaluri (strain 93-146)</name>
    <dbReference type="NCBI Taxonomy" id="634503"/>
    <lineage>
        <taxon>Bacteria</taxon>
        <taxon>Pseudomonadati</taxon>
        <taxon>Pseudomonadota</taxon>
        <taxon>Gammaproteobacteria</taxon>
        <taxon>Enterobacterales</taxon>
        <taxon>Hafniaceae</taxon>
        <taxon>Edwardsiella</taxon>
    </lineage>
</organism>
<dbReference type="Gene3D" id="1.10.1200.120">
    <property type="entry name" value="Large-conductance mechanosensitive channel, MscL, domain 1"/>
    <property type="match status" value="1"/>
</dbReference>
<dbReference type="InterPro" id="IPR037673">
    <property type="entry name" value="MSC/AndL"/>
</dbReference>
<keyword evidence="1" id="KW-0812">Transmembrane</keyword>
<keyword evidence="1" id="KW-0472">Membrane</keyword>
<name>C5BF23_EDWI9</name>
<evidence type="ECO:0000313" key="2">
    <source>
        <dbReference type="EMBL" id="ACR70695.1"/>
    </source>
</evidence>
<proteinExistence type="predicted"/>
<dbReference type="AlphaFoldDB" id="C5BF23"/>
<dbReference type="Proteomes" id="UP000001485">
    <property type="component" value="Chromosome"/>
</dbReference>
<dbReference type="EMBL" id="CP001600">
    <property type="protein sequence ID" value="ACR70695.1"/>
    <property type="molecule type" value="Genomic_DNA"/>
</dbReference>
<dbReference type="HOGENOM" id="CLU_095787_5_0_6"/>
<sequence length="77" mass="8622">MRKAIGSTPALVANYGQFIQAIFDFIIVTFAIFMAIKPINKLRRQKTAETPPAPSAEAVLLTEIRELLKAQLKDKYT</sequence>
<dbReference type="SUPFAM" id="SSF81330">
    <property type="entry name" value="Gated mechanosensitive channel"/>
    <property type="match status" value="1"/>
</dbReference>
<evidence type="ECO:0000313" key="3">
    <source>
        <dbReference type="Proteomes" id="UP000001485"/>
    </source>
</evidence>
<gene>
    <name evidence="2" type="ordered locus">NT01EI_3566</name>
</gene>
<reference evidence="3" key="1">
    <citation type="submission" date="2009-03" db="EMBL/GenBank/DDBJ databases">
        <title>Complete genome sequence of Edwardsiella ictaluri 93-146.</title>
        <authorList>
            <person name="Williams M.L."/>
            <person name="Gillaspy A.F."/>
            <person name="Dyer D.W."/>
            <person name="Thune R.L."/>
            <person name="Waldbieser G.C."/>
            <person name="Schuster S.C."/>
            <person name="Gipson J."/>
            <person name="Zaitshik J."/>
            <person name="Landry C."/>
            <person name="Lawrence M.L."/>
        </authorList>
    </citation>
    <scope>NUCLEOTIDE SEQUENCE [LARGE SCALE GENOMIC DNA]</scope>
    <source>
        <strain evidence="3">93-146</strain>
    </source>
</reference>
<keyword evidence="1" id="KW-1133">Transmembrane helix</keyword>